<comment type="pathway">
    <text evidence="1 12">Amino-acid biosynthesis; L-tryptophan biosynthesis; L-tryptophan from chorismate: step 2/5.</text>
</comment>
<organism evidence="15 16">
    <name type="scientific">Arenimonas maotaiensis</name>
    <dbReference type="NCBI Taxonomy" id="1446479"/>
    <lineage>
        <taxon>Bacteria</taxon>
        <taxon>Pseudomonadati</taxon>
        <taxon>Pseudomonadota</taxon>
        <taxon>Gammaproteobacteria</taxon>
        <taxon>Lysobacterales</taxon>
        <taxon>Lysobacteraceae</taxon>
        <taxon>Arenimonas</taxon>
    </lineage>
</organism>
<evidence type="ECO:0000256" key="4">
    <source>
        <dbReference type="ARBA" id="ARBA00022676"/>
    </source>
</evidence>
<dbReference type="SUPFAM" id="SSF52418">
    <property type="entry name" value="Nucleoside phosphorylase/phosphoribosyltransferase catalytic domain"/>
    <property type="match status" value="1"/>
</dbReference>
<comment type="cofactor">
    <cofactor evidence="12">
        <name>Mg(2+)</name>
        <dbReference type="ChEBI" id="CHEBI:18420"/>
    </cofactor>
    <text evidence="12">Binds 2 magnesium ions per monomer.</text>
</comment>
<keyword evidence="9 12" id="KW-0057">Aromatic amino acid biosynthesis</keyword>
<evidence type="ECO:0000256" key="2">
    <source>
        <dbReference type="ARBA" id="ARBA00011738"/>
    </source>
</evidence>
<feature type="domain" description="Glycosyl transferase family 3" evidence="13">
    <location>
        <begin position="77"/>
        <end position="325"/>
    </location>
</feature>
<feature type="binding site" evidence="12">
    <location>
        <position position="82"/>
    </location>
    <ligand>
        <name>5-phospho-alpha-D-ribose 1-diphosphate</name>
        <dbReference type="ChEBI" id="CHEBI:58017"/>
    </ligand>
</feature>
<evidence type="ECO:0000256" key="3">
    <source>
        <dbReference type="ARBA" id="ARBA00022605"/>
    </source>
</evidence>
<dbReference type="EMBL" id="BMFO01000002">
    <property type="protein sequence ID" value="GGF89553.1"/>
    <property type="molecule type" value="Genomic_DNA"/>
</dbReference>
<protein>
    <recommendedName>
        <fullName evidence="12">Anthranilate phosphoribosyltransferase</fullName>
        <ecNumber evidence="12">2.4.2.18</ecNumber>
    </recommendedName>
</protein>
<keyword evidence="3 12" id="KW-0028">Amino-acid biosynthesis</keyword>
<dbReference type="FunFam" id="3.40.1030.10:FF:000002">
    <property type="entry name" value="Anthranilate phosphoribosyltransferase"/>
    <property type="match status" value="1"/>
</dbReference>
<comment type="similarity">
    <text evidence="12">Belongs to the anthranilate phosphoribosyltransferase family.</text>
</comment>
<dbReference type="InterPro" id="IPR005940">
    <property type="entry name" value="Anthranilate_Pribosyl_Tfrase"/>
</dbReference>
<dbReference type="GO" id="GO:0004048">
    <property type="term" value="F:anthranilate phosphoribosyltransferase activity"/>
    <property type="evidence" value="ECO:0007669"/>
    <property type="project" value="UniProtKB-UniRule"/>
</dbReference>
<feature type="binding site" evidence="12">
    <location>
        <position position="228"/>
    </location>
    <ligand>
        <name>Mg(2+)</name>
        <dbReference type="ChEBI" id="CHEBI:18420"/>
        <label>2</label>
    </ligand>
</feature>
<evidence type="ECO:0000313" key="16">
    <source>
        <dbReference type="Proteomes" id="UP000632858"/>
    </source>
</evidence>
<dbReference type="InterPro" id="IPR000312">
    <property type="entry name" value="Glycosyl_Trfase_fam3"/>
</dbReference>
<sequence>MKPQEALQRIIEHREIFHDEMVALMRQIMRGEVSDVMTAAILSGLRVKKETIGEITGAAQVMREFAVKVPTPPGVGLVDIVGTGGDGAHTFNISTASMFVAAAAGAQIAKHGNRSVSSKSGSADVLEALGADIELSPEQVGQCLNRTGIGFMYAPNHHPAMKHVAAVRREMAVRTIFNILGPLTNPAGAPNVLMGVFHPDLVGIQVRVLQRLGTERAMVVYGRDGLDEISLGAATLVGELRGGQIREYEIHPEDFGLAMASTRNLRVENAEESKAMLMAALDAGSGVAHDIVALNAGAALYVSGQARSIAEGLEKAVAAMHSGAAAARMAQFVETTRLLGAR</sequence>
<evidence type="ECO:0000259" key="14">
    <source>
        <dbReference type="Pfam" id="PF02885"/>
    </source>
</evidence>
<comment type="subunit">
    <text evidence="2 12">Homodimer.</text>
</comment>
<feature type="binding site" evidence="12">
    <location>
        <position position="168"/>
    </location>
    <ligand>
        <name>anthranilate</name>
        <dbReference type="ChEBI" id="CHEBI:16567"/>
        <label>2</label>
    </ligand>
</feature>
<dbReference type="NCBIfam" id="TIGR01245">
    <property type="entry name" value="trpD"/>
    <property type="match status" value="1"/>
</dbReference>
<evidence type="ECO:0000256" key="9">
    <source>
        <dbReference type="ARBA" id="ARBA00023141"/>
    </source>
</evidence>
<dbReference type="RefSeq" id="WP_188448297.1">
    <property type="nucleotide sequence ID" value="NZ_BMFO01000002.1"/>
</dbReference>
<keyword evidence="4 12" id="KW-0328">Glycosyltransferase</keyword>
<feature type="binding site" evidence="12">
    <location>
        <position position="90"/>
    </location>
    <ligand>
        <name>5-phospho-alpha-D-ribose 1-diphosphate</name>
        <dbReference type="ChEBI" id="CHEBI:58017"/>
    </ligand>
</feature>
<dbReference type="FunFam" id="1.20.970.10:FF:000006">
    <property type="entry name" value="Anthranilate phosphoribosyltransferase"/>
    <property type="match status" value="1"/>
</dbReference>
<feature type="binding site" evidence="12">
    <location>
        <position position="94"/>
    </location>
    <ligand>
        <name>Mg(2+)</name>
        <dbReference type="ChEBI" id="CHEBI:18420"/>
        <label>1</label>
    </ligand>
</feature>
<feature type="binding site" evidence="12">
    <location>
        <position position="228"/>
    </location>
    <ligand>
        <name>Mg(2+)</name>
        <dbReference type="ChEBI" id="CHEBI:18420"/>
        <label>1</label>
    </ligand>
</feature>
<dbReference type="Pfam" id="PF00591">
    <property type="entry name" value="Glycos_transf_3"/>
    <property type="match status" value="1"/>
</dbReference>
<dbReference type="PANTHER" id="PTHR43285:SF2">
    <property type="entry name" value="ANTHRANILATE PHOSPHORIBOSYLTRANSFERASE"/>
    <property type="match status" value="1"/>
</dbReference>
<dbReference type="Gene3D" id="1.20.970.10">
    <property type="entry name" value="Transferase, Pyrimidine Nucleoside Phosphorylase, Chain C"/>
    <property type="match status" value="1"/>
</dbReference>
<evidence type="ECO:0000256" key="8">
    <source>
        <dbReference type="ARBA" id="ARBA00022842"/>
    </source>
</evidence>
<accession>A0A917CKI7</accession>
<evidence type="ECO:0000256" key="12">
    <source>
        <dbReference type="HAMAP-Rule" id="MF_00211"/>
    </source>
</evidence>
<evidence type="ECO:0000256" key="5">
    <source>
        <dbReference type="ARBA" id="ARBA00022679"/>
    </source>
</evidence>
<comment type="catalytic activity">
    <reaction evidence="10 12">
        <text>N-(5-phospho-beta-D-ribosyl)anthranilate + diphosphate = 5-phospho-alpha-D-ribose 1-diphosphate + anthranilate</text>
        <dbReference type="Rhea" id="RHEA:11768"/>
        <dbReference type="ChEBI" id="CHEBI:16567"/>
        <dbReference type="ChEBI" id="CHEBI:18277"/>
        <dbReference type="ChEBI" id="CHEBI:33019"/>
        <dbReference type="ChEBI" id="CHEBI:58017"/>
        <dbReference type="EC" id="2.4.2.18"/>
    </reaction>
</comment>
<comment type="similarity">
    <text evidence="11">In the C-terminal section; belongs to the anthranilate phosphoribosyltransferase family.</text>
</comment>
<feature type="binding site" evidence="12">
    <location>
        <position position="113"/>
    </location>
    <ligand>
        <name>anthranilate</name>
        <dbReference type="ChEBI" id="CHEBI:16567"/>
        <label>1</label>
    </ligand>
</feature>
<comment type="caution">
    <text evidence="12">Lacks conserved residue(s) required for the propagation of feature annotation.</text>
</comment>
<dbReference type="HAMAP" id="MF_00211">
    <property type="entry name" value="TrpD"/>
    <property type="match status" value="1"/>
</dbReference>
<dbReference type="GO" id="GO:0000162">
    <property type="term" value="P:L-tryptophan biosynthetic process"/>
    <property type="evidence" value="ECO:0007669"/>
    <property type="project" value="UniProtKB-UniRule"/>
</dbReference>
<comment type="function">
    <text evidence="12">Catalyzes the transfer of the phosphoribosyl group of 5-phosphorylribose-1-pyrophosphate (PRPP) to anthranilate to yield N-(5'-phosphoribosyl)-anthranilate (PRA).</text>
</comment>
<comment type="caution">
    <text evidence="15">The sequence shown here is derived from an EMBL/GenBank/DDBJ whole genome shotgun (WGS) entry which is preliminary data.</text>
</comment>
<evidence type="ECO:0000256" key="7">
    <source>
        <dbReference type="ARBA" id="ARBA00022822"/>
    </source>
</evidence>
<feature type="binding site" evidence="12">
    <location>
        <begin position="110"/>
        <end position="118"/>
    </location>
    <ligand>
        <name>5-phospho-alpha-D-ribose 1-diphosphate</name>
        <dbReference type="ChEBI" id="CHEBI:58017"/>
    </ligand>
</feature>
<evidence type="ECO:0000256" key="6">
    <source>
        <dbReference type="ARBA" id="ARBA00022723"/>
    </source>
</evidence>
<dbReference type="InterPro" id="IPR036320">
    <property type="entry name" value="Glycosyl_Trfase_fam3_N_dom_sf"/>
</dbReference>
<dbReference type="GO" id="GO:0000287">
    <property type="term" value="F:magnesium ion binding"/>
    <property type="evidence" value="ECO:0007669"/>
    <property type="project" value="UniProtKB-UniRule"/>
</dbReference>
<dbReference type="Pfam" id="PF02885">
    <property type="entry name" value="Glycos_trans_3N"/>
    <property type="match status" value="1"/>
</dbReference>
<dbReference type="PANTHER" id="PTHR43285">
    <property type="entry name" value="ANTHRANILATE PHOSPHORIBOSYLTRANSFERASE"/>
    <property type="match status" value="1"/>
</dbReference>
<evidence type="ECO:0000256" key="10">
    <source>
        <dbReference type="ARBA" id="ARBA00052328"/>
    </source>
</evidence>
<keyword evidence="5 12" id="KW-0808">Transferase</keyword>
<keyword evidence="7 12" id="KW-0822">Tryptophan biosynthesis</keyword>
<dbReference type="Gene3D" id="3.40.1030.10">
    <property type="entry name" value="Nucleoside phosphorylase/phosphoribosyltransferase catalytic domain"/>
    <property type="match status" value="1"/>
</dbReference>
<feature type="binding site" evidence="12">
    <location>
        <begin position="92"/>
        <end position="95"/>
    </location>
    <ligand>
        <name>5-phospho-alpha-D-ribose 1-diphosphate</name>
        <dbReference type="ChEBI" id="CHEBI:58017"/>
    </ligand>
</feature>
<proteinExistence type="inferred from homology"/>
<dbReference type="Proteomes" id="UP000632858">
    <property type="component" value="Unassembled WGS sequence"/>
</dbReference>
<evidence type="ECO:0000256" key="11">
    <source>
        <dbReference type="ARBA" id="ARBA00061188"/>
    </source>
</evidence>
<evidence type="ECO:0000313" key="15">
    <source>
        <dbReference type="EMBL" id="GGF89553.1"/>
    </source>
</evidence>
<keyword evidence="16" id="KW-1185">Reference proteome</keyword>
<keyword evidence="6 12" id="KW-0479">Metal-binding</keyword>
<keyword evidence="8 12" id="KW-0460">Magnesium</keyword>
<feature type="binding site" evidence="12">
    <location>
        <position position="82"/>
    </location>
    <ligand>
        <name>anthranilate</name>
        <dbReference type="ChEBI" id="CHEBI:16567"/>
        <label>1</label>
    </ligand>
</feature>
<feature type="binding site" evidence="12">
    <location>
        <position position="122"/>
    </location>
    <ligand>
        <name>5-phospho-alpha-D-ribose 1-diphosphate</name>
        <dbReference type="ChEBI" id="CHEBI:58017"/>
    </ligand>
</feature>
<dbReference type="SUPFAM" id="SSF47648">
    <property type="entry name" value="Nucleoside phosphorylase/phosphoribosyltransferase N-terminal domain"/>
    <property type="match status" value="1"/>
</dbReference>
<evidence type="ECO:0000259" key="13">
    <source>
        <dbReference type="Pfam" id="PF00591"/>
    </source>
</evidence>
<reference evidence="15" key="1">
    <citation type="journal article" date="2014" name="Int. J. Syst. Evol. Microbiol.">
        <title>Complete genome sequence of Corynebacterium casei LMG S-19264T (=DSM 44701T), isolated from a smear-ripened cheese.</title>
        <authorList>
            <consortium name="US DOE Joint Genome Institute (JGI-PGF)"/>
            <person name="Walter F."/>
            <person name="Albersmeier A."/>
            <person name="Kalinowski J."/>
            <person name="Ruckert C."/>
        </authorList>
    </citation>
    <scope>NUCLEOTIDE SEQUENCE</scope>
    <source>
        <strain evidence="15">CGMCC 1.12726</strain>
    </source>
</reference>
<dbReference type="InterPro" id="IPR035902">
    <property type="entry name" value="Nuc_phospho_transferase"/>
</dbReference>
<dbReference type="InterPro" id="IPR017459">
    <property type="entry name" value="Glycosyl_Trfase_fam3_N_dom"/>
</dbReference>
<name>A0A917CKI7_9GAMM</name>
<feature type="binding site" evidence="12">
    <location>
        <position position="227"/>
    </location>
    <ligand>
        <name>Mg(2+)</name>
        <dbReference type="ChEBI" id="CHEBI:18420"/>
        <label>2</label>
    </ligand>
</feature>
<reference evidence="15" key="2">
    <citation type="submission" date="2020-09" db="EMBL/GenBank/DDBJ databases">
        <authorList>
            <person name="Sun Q."/>
            <person name="Zhou Y."/>
        </authorList>
    </citation>
    <scope>NUCLEOTIDE SEQUENCE</scope>
    <source>
        <strain evidence="15">CGMCC 1.12726</strain>
    </source>
</reference>
<dbReference type="AlphaFoldDB" id="A0A917CKI7"/>
<dbReference type="EC" id="2.4.2.18" evidence="12"/>
<feature type="domain" description="Glycosyl transferase family 3 N-terminal" evidence="14">
    <location>
        <begin position="4"/>
        <end position="66"/>
    </location>
</feature>
<evidence type="ECO:0000256" key="1">
    <source>
        <dbReference type="ARBA" id="ARBA00004907"/>
    </source>
</evidence>
<dbReference type="GO" id="GO:0005829">
    <property type="term" value="C:cytosol"/>
    <property type="evidence" value="ECO:0007669"/>
    <property type="project" value="TreeGrafter"/>
</dbReference>
<gene>
    <name evidence="12 15" type="primary">trpD</name>
    <name evidence="15" type="ORF">GCM10010960_09270</name>
</gene>
<feature type="binding site" evidence="12">
    <location>
        <begin position="85"/>
        <end position="86"/>
    </location>
    <ligand>
        <name>5-phospho-alpha-D-ribose 1-diphosphate</name>
        <dbReference type="ChEBI" id="CHEBI:58017"/>
    </ligand>
</feature>